<keyword evidence="2" id="KW-0678">Repressor</keyword>
<dbReference type="SUPFAM" id="SSF46785">
    <property type="entry name" value="Winged helix' DNA-binding domain"/>
    <property type="match status" value="1"/>
</dbReference>
<evidence type="ECO:0000259" key="7">
    <source>
        <dbReference type="Pfam" id="PF06018"/>
    </source>
</evidence>
<dbReference type="InterPro" id="IPR029016">
    <property type="entry name" value="GAF-like_dom_sf"/>
</dbReference>
<evidence type="ECO:0000313" key="9">
    <source>
        <dbReference type="EMBL" id="SDL05379.1"/>
    </source>
</evidence>
<gene>
    <name evidence="9" type="ORF">SAMN05660472_02519</name>
</gene>
<keyword evidence="3" id="KW-0805">Transcription regulation</keyword>
<dbReference type="PANTHER" id="PTHR40062:SF1">
    <property type="entry name" value="GLOBAL TRANSCRIPTIONAL REGULATOR CODY"/>
    <property type="match status" value="1"/>
</dbReference>
<dbReference type="PANTHER" id="PTHR40062">
    <property type="entry name" value="GTP-SENSING TRANSCRIPTIONAL PLEIOTROPIC REPRESSOR CODY"/>
    <property type="match status" value="1"/>
</dbReference>
<dbReference type="Proteomes" id="UP000198718">
    <property type="component" value="Unassembled WGS sequence"/>
</dbReference>
<evidence type="ECO:0000313" key="10">
    <source>
        <dbReference type="Proteomes" id="UP000198718"/>
    </source>
</evidence>
<dbReference type="GO" id="GO:0045892">
    <property type="term" value="P:negative regulation of DNA-templated transcription"/>
    <property type="evidence" value="ECO:0007669"/>
    <property type="project" value="InterPro"/>
</dbReference>
<evidence type="ECO:0000256" key="4">
    <source>
        <dbReference type="ARBA" id="ARBA00023125"/>
    </source>
</evidence>
<dbReference type="RefSeq" id="WP_090554078.1">
    <property type="nucleotide sequence ID" value="NZ_FNFP01000007.1"/>
</dbReference>
<dbReference type="GO" id="GO:0003677">
    <property type="term" value="F:DNA binding"/>
    <property type="evidence" value="ECO:0007669"/>
    <property type="project" value="UniProtKB-KW"/>
</dbReference>
<feature type="domain" description="Global transcriptional regulator CodY N-terminal" evidence="7">
    <location>
        <begin position="4"/>
        <end position="179"/>
    </location>
</feature>
<keyword evidence="4" id="KW-0238">DNA-binding</keyword>
<reference evidence="9 10" key="1">
    <citation type="submission" date="2016-10" db="EMBL/GenBank/DDBJ databases">
        <authorList>
            <person name="de Groot N.N."/>
        </authorList>
    </citation>
    <scope>NUCLEOTIDE SEQUENCE [LARGE SCALE GENOMIC DNA]</scope>
    <source>
        <strain evidence="9 10">DSM 18346</strain>
    </source>
</reference>
<dbReference type="EMBL" id="FNFP01000007">
    <property type="protein sequence ID" value="SDL05379.1"/>
    <property type="molecule type" value="Genomic_DNA"/>
</dbReference>
<sequence>MSEVINKLKCLNSVLKKSSTNFIPLDELCMQLGDILSSNIYLFNNDGNIFSYYAPLSSQCIHNKDSLVNYTMPDIYMDIFRNTDNVIHNSFENKPKCTCPGVTKCIYKNRYFSLVPIFCNFIKISGILLIRYEKAFDVNEEFLYDYASVIISLELMRQQQKQIEAEAIEKTYTNLALKSLSFSELTAAAAIIENMHEDEATIILNKVSASAYVTRSIISSTIKKLESAGTIETKCLGVKGTYIKILNKYIRSAIIEKIKDNDYSL</sequence>
<dbReference type="Gene3D" id="3.30.450.40">
    <property type="match status" value="1"/>
</dbReference>
<organism evidence="9 10">
    <name type="scientific">Natronincola ferrireducens</name>
    <dbReference type="NCBI Taxonomy" id="393762"/>
    <lineage>
        <taxon>Bacteria</taxon>
        <taxon>Bacillati</taxon>
        <taxon>Bacillota</taxon>
        <taxon>Clostridia</taxon>
        <taxon>Peptostreptococcales</taxon>
        <taxon>Natronincolaceae</taxon>
        <taxon>Natronincola</taxon>
    </lineage>
</organism>
<proteinExistence type="predicted"/>
<evidence type="ECO:0000256" key="1">
    <source>
        <dbReference type="ARBA" id="ARBA00022490"/>
    </source>
</evidence>
<dbReference type="Pfam" id="PF08222">
    <property type="entry name" value="HTH_CodY"/>
    <property type="match status" value="1"/>
</dbReference>
<dbReference type="GO" id="GO:0003700">
    <property type="term" value="F:DNA-binding transcription factor activity"/>
    <property type="evidence" value="ECO:0007669"/>
    <property type="project" value="InterPro"/>
</dbReference>
<evidence type="ECO:0000259" key="8">
    <source>
        <dbReference type="Pfam" id="PF08222"/>
    </source>
</evidence>
<evidence type="ECO:0000256" key="5">
    <source>
        <dbReference type="ARBA" id="ARBA00023163"/>
    </source>
</evidence>
<dbReference type="GO" id="GO:0005525">
    <property type="term" value="F:GTP binding"/>
    <property type="evidence" value="ECO:0007669"/>
    <property type="project" value="InterPro"/>
</dbReference>
<dbReference type="AlphaFoldDB" id="A0A1G9GXI0"/>
<keyword evidence="5" id="KW-0804">Transcription</keyword>
<dbReference type="Pfam" id="PF06018">
    <property type="entry name" value="CodY"/>
    <property type="match status" value="1"/>
</dbReference>
<dbReference type="InterPro" id="IPR036388">
    <property type="entry name" value="WH-like_DNA-bd_sf"/>
</dbReference>
<accession>A0A1G9GXI0</accession>
<evidence type="ECO:0000256" key="3">
    <source>
        <dbReference type="ARBA" id="ARBA00023015"/>
    </source>
</evidence>
<keyword evidence="10" id="KW-1185">Reference proteome</keyword>
<feature type="domain" description="Global transcriptional regulator CodY C-terminal" evidence="8">
    <location>
        <begin position="213"/>
        <end position="250"/>
    </location>
</feature>
<dbReference type="InterPro" id="IPR013198">
    <property type="entry name" value="GTP_trans_reg_CodY_C"/>
</dbReference>
<dbReference type="InterPro" id="IPR036390">
    <property type="entry name" value="WH_DNA-bd_sf"/>
</dbReference>
<dbReference type="STRING" id="393762.SAMN05660472_02519"/>
<dbReference type="InterPro" id="IPR014154">
    <property type="entry name" value="CodY"/>
</dbReference>
<protein>
    <recommendedName>
        <fullName evidence="6">Global transcriptional regulator CodY</fullName>
    </recommendedName>
</protein>
<evidence type="ECO:0000256" key="2">
    <source>
        <dbReference type="ARBA" id="ARBA00022491"/>
    </source>
</evidence>
<dbReference type="InterPro" id="IPR010312">
    <property type="entry name" value="Transc_reg_CodY_N"/>
</dbReference>
<dbReference type="Gene3D" id="1.10.10.10">
    <property type="entry name" value="Winged helix-like DNA-binding domain superfamily/Winged helix DNA-binding domain"/>
    <property type="match status" value="1"/>
</dbReference>
<keyword evidence="1" id="KW-0963">Cytoplasm</keyword>
<evidence type="ECO:0000256" key="6">
    <source>
        <dbReference type="ARBA" id="ARBA00034538"/>
    </source>
</evidence>
<dbReference type="OrthoDB" id="2056at2"/>
<name>A0A1G9GXI0_9FIRM</name>